<reference evidence="15" key="1">
    <citation type="submission" date="2016-02" db="EMBL/GenBank/DDBJ databases">
        <authorList>
            <person name="Sanders J.G."/>
            <person name="Lin J.Y."/>
            <person name="Wertz J.T."/>
            <person name="Russell J.A."/>
            <person name="Moreau C.S."/>
            <person name="Powell S."/>
        </authorList>
    </citation>
    <scope>NUCLEOTIDE SEQUENCE [LARGE SCALE GENOMIC DNA]</scope>
    <source>
        <strain evidence="15">CAG34</strain>
    </source>
</reference>
<feature type="domain" description="Pyridoxamine 5'-phosphate oxidase N-terminal" evidence="12">
    <location>
        <begin position="34"/>
        <end position="157"/>
    </location>
</feature>
<evidence type="ECO:0000256" key="9">
    <source>
        <dbReference type="NCBIfam" id="TIGR00558"/>
    </source>
</evidence>
<dbReference type="EMBL" id="LSZQ01000011">
    <property type="protein sequence ID" value="KXU37887.1"/>
    <property type="molecule type" value="Genomic_DNA"/>
</dbReference>
<comment type="pathway">
    <text evidence="2">Cofactor metabolism; pyridoxal 5'-phosphate salvage; pyridoxal 5'-phosphate from pyridoxine 5'-phosphate: step 1/1.</text>
</comment>
<dbReference type="STRING" id="1548207.AXK11_01665"/>
<evidence type="ECO:0000256" key="1">
    <source>
        <dbReference type="ARBA" id="ARBA00004738"/>
    </source>
</evidence>
<dbReference type="GO" id="GO:0004733">
    <property type="term" value="F:pyridoxamine phosphate oxidase activity"/>
    <property type="evidence" value="ECO:0007669"/>
    <property type="project" value="UniProtKB-UniRule"/>
</dbReference>
<feature type="binding site" evidence="11">
    <location>
        <begin position="75"/>
        <end position="76"/>
    </location>
    <ligand>
        <name>FMN</name>
        <dbReference type="ChEBI" id="CHEBI:58210"/>
    </ligand>
</feature>
<evidence type="ECO:0000259" key="12">
    <source>
        <dbReference type="Pfam" id="PF01243"/>
    </source>
</evidence>
<feature type="binding site" evidence="10">
    <location>
        <begin position="190"/>
        <end position="192"/>
    </location>
    <ligand>
        <name>substrate</name>
    </ligand>
</feature>
<evidence type="ECO:0000256" key="6">
    <source>
        <dbReference type="ARBA" id="ARBA00022643"/>
    </source>
</evidence>
<dbReference type="EC" id="1.4.3.5" evidence="9"/>
<feature type="binding site" evidence="11">
    <location>
        <position position="104"/>
    </location>
    <ligand>
        <name>FMN</name>
        <dbReference type="ChEBI" id="CHEBI:58210"/>
    </ligand>
</feature>
<protein>
    <recommendedName>
        <fullName evidence="9">Pyridoxamine 5'-phosphate oxidase</fullName>
        <ecNumber evidence="9">1.4.3.5</ecNumber>
    </recommendedName>
</protein>
<feature type="domain" description="Pyridoxine 5'-phosphate oxidase dimerisation C-terminal" evidence="13">
    <location>
        <begin position="171"/>
        <end position="212"/>
    </location>
</feature>
<evidence type="ECO:0000256" key="3">
    <source>
        <dbReference type="ARBA" id="ARBA00007301"/>
    </source>
</evidence>
<sequence>MSLANLRQEYSLAGLHEADLAEDPFRQFDKWFGEAQAAQILEPNAMTLATASRTGRPSARIVLLKNVDARGFVFYTNFESQKGRELAENPQATLLFAWLPMERQIIISGAVAPVSREEALAYFQSRPHASQLGAWASHQSSPIPSRETLEERFRALEAQYAGRPVPLPPYWGGYRLTPETVEFWQGRPSRLHDRLRYRRAENRAWLVERLSP</sequence>
<comment type="cofactor">
    <cofactor evidence="11">
        <name>FMN</name>
        <dbReference type="ChEBI" id="CHEBI:58210"/>
    </cofactor>
    <text evidence="11">Binds 1 FMN per subunit.</text>
</comment>
<evidence type="ECO:0000313" key="14">
    <source>
        <dbReference type="EMBL" id="KXU37887.1"/>
    </source>
</evidence>
<feature type="binding site" evidence="11">
    <location>
        <position position="82"/>
    </location>
    <ligand>
        <name>FMN</name>
        <dbReference type="ChEBI" id="CHEBI:58210"/>
    </ligand>
</feature>
<dbReference type="InterPro" id="IPR019576">
    <property type="entry name" value="Pyridoxamine_oxidase_dimer_C"/>
</dbReference>
<dbReference type="Pfam" id="PF10590">
    <property type="entry name" value="PNP_phzG_C"/>
    <property type="match status" value="1"/>
</dbReference>
<keyword evidence="6 11" id="KW-0288">FMN</keyword>
<evidence type="ECO:0000256" key="11">
    <source>
        <dbReference type="PIRSR" id="PIRSR000190-2"/>
    </source>
</evidence>
<evidence type="ECO:0000259" key="13">
    <source>
        <dbReference type="Pfam" id="PF10590"/>
    </source>
</evidence>
<comment type="caution">
    <text evidence="14">The sequence shown here is derived from an EMBL/GenBank/DDBJ whole genome shotgun (WGS) entry which is preliminary data.</text>
</comment>
<comment type="pathway">
    <text evidence="1">Cofactor metabolism; pyridoxal 5'-phosphate salvage; pyridoxal 5'-phosphate from pyridoxamine 5'-phosphate: step 1/1.</text>
</comment>
<dbReference type="Proteomes" id="UP000070058">
    <property type="component" value="Unassembled WGS sequence"/>
</dbReference>
<dbReference type="NCBIfam" id="TIGR00558">
    <property type="entry name" value="pdxH"/>
    <property type="match status" value="1"/>
</dbReference>
<name>A0A139STH3_9BACT</name>
<dbReference type="FunFam" id="2.30.110.10:FF:000005">
    <property type="entry name" value="NAD(P)H-hydrate epimerase"/>
    <property type="match status" value="1"/>
</dbReference>
<dbReference type="GO" id="GO:0010181">
    <property type="term" value="F:FMN binding"/>
    <property type="evidence" value="ECO:0007669"/>
    <property type="project" value="UniProtKB-UniRule"/>
</dbReference>
<feature type="binding site" evidence="11">
    <location>
        <position position="194"/>
    </location>
    <ligand>
        <name>FMN</name>
        <dbReference type="ChEBI" id="CHEBI:58210"/>
    </ligand>
</feature>
<feature type="binding site" evidence="11">
    <location>
        <begin position="139"/>
        <end position="140"/>
    </location>
    <ligand>
        <name>FMN</name>
        <dbReference type="ChEBI" id="CHEBI:58210"/>
    </ligand>
</feature>
<keyword evidence="15" id="KW-1185">Reference proteome</keyword>
<dbReference type="HAMAP" id="MF_01629">
    <property type="entry name" value="PdxH"/>
    <property type="match status" value="1"/>
</dbReference>
<evidence type="ECO:0000256" key="10">
    <source>
        <dbReference type="PIRSR" id="PIRSR000190-1"/>
    </source>
</evidence>
<dbReference type="SUPFAM" id="SSF50475">
    <property type="entry name" value="FMN-binding split barrel"/>
    <property type="match status" value="1"/>
</dbReference>
<organism evidence="14 15">
    <name type="scientific">Cephaloticoccus primus</name>
    <dbReference type="NCBI Taxonomy" id="1548207"/>
    <lineage>
        <taxon>Bacteria</taxon>
        <taxon>Pseudomonadati</taxon>
        <taxon>Verrucomicrobiota</taxon>
        <taxon>Opitutia</taxon>
        <taxon>Opitutales</taxon>
        <taxon>Opitutaceae</taxon>
        <taxon>Cephaloticoccus</taxon>
    </lineage>
</organism>
<dbReference type="AlphaFoldDB" id="A0A139STH3"/>
<evidence type="ECO:0000256" key="4">
    <source>
        <dbReference type="ARBA" id="ARBA00011738"/>
    </source>
</evidence>
<feature type="binding site" evidence="10">
    <location>
        <position position="130"/>
    </location>
    <ligand>
        <name>substrate</name>
    </ligand>
</feature>
<dbReference type="PROSITE" id="PS01064">
    <property type="entry name" value="PYRIDOX_OXIDASE"/>
    <property type="match status" value="1"/>
</dbReference>
<evidence type="ECO:0000256" key="2">
    <source>
        <dbReference type="ARBA" id="ARBA00005037"/>
    </source>
</evidence>
<gene>
    <name evidence="14" type="ORF">AXK11_01665</name>
</gene>
<feature type="binding site" evidence="10">
    <location>
        <begin position="7"/>
        <end position="10"/>
    </location>
    <ligand>
        <name>substrate</name>
    </ligand>
</feature>
<dbReference type="PANTHER" id="PTHR10851:SF0">
    <property type="entry name" value="PYRIDOXINE-5'-PHOSPHATE OXIDASE"/>
    <property type="match status" value="1"/>
</dbReference>
<evidence type="ECO:0000256" key="5">
    <source>
        <dbReference type="ARBA" id="ARBA00022630"/>
    </source>
</evidence>
<accession>A0A139STH3</accession>
<dbReference type="InterPro" id="IPR019740">
    <property type="entry name" value="Pyridox_Oxase_CS"/>
</dbReference>
<comment type="similarity">
    <text evidence="3">Belongs to the pyridoxamine 5'-phosphate oxidase family.</text>
</comment>
<dbReference type="RefSeq" id="WP_068628397.1">
    <property type="nucleotide sequence ID" value="NZ_LSZQ01000011.1"/>
</dbReference>
<feature type="binding site" evidence="10">
    <location>
        <position position="122"/>
    </location>
    <ligand>
        <name>substrate</name>
    </ligand>
</feature>
<evidence type="ECO:0000313" key="15">
    <source>
        <dbReference type="Proteomes" id="UP000070058"/>
    </source>
</evidence>
<feature type="binding site" evidence="10">
    <location>
        <position position="65"/>
    </location>
    <ligand>
        <name>substrate</name>
    </ligand>
</feature>
<keyword evidence="7" id="KW-0560">Oxidoreductase</keyword>
<feature type="binding site" evidence="10">
    <location>
        <position position="126"/>
    </location>
    <ligand>
        <name>substrate</name>
    </ligand>
</feature>
<evidence type="ECO:0000256" key="7">
    <source>
        <dbReference type="ARBA" id="ARBA00023002"/>
    </source>
</evidence>
<dbReference type="PIRSF" id="PIRSF000190">
    <property type="entry name" value="Pyd_amn-ph_oxd"/>
    <property type="match status" value="1"/>
</dbReference>
<dbReference type="PANTHER" id="PTHR10851">
    <property type="entry name" value="PYRIDOXINE-5-PHOSPHATE OXIDASE"/>
    <property type="match status" value="1"/>
</dbReference>
<dbReference type="Gene3D" id="2.30.110.10">
    <property type="entry name" value="Electron Transport, Fmn-binding Protein, Chain A"/>
    <property type="match status" value="1"/>
</dbReference>
<feature type="binding site" evidence="11">
    <location>
        <begin position="60"/>
        <end position="65"/>
    </location>
    <ligand>
        <name>FMN</name>
        <dbReference type="ChEBI" id="CHEBI:58210"/>
    </ligand>
</feature>
<keyword evidence="5" id="KW-0285">Flavoprotein</keyword>
<dbReference type="InterPro" id="IPR012349">
    <property type="entry name" value="Split_barrel_FMN-bd"/>
</dbReference>
<dbReference type="Pfam" id="PF01243">
    <property type="entry name" value="PNPOx_N"/>
    <property type="match status" value="1"/>
</dbReference>
<dbReference type="InterPro" id="IPR000659">
    <property type="entry name" value="Pyridox_Oxase"/>
</dbReference>
<feature type="binding site" evidence="11">
    <location>
        <position position="184"/>
    </location>
    <ligand>
        <name>FMN</name>
        <dbReference type="ChEBI" id="CHEBI:58210"/>
    </ligand>
</feature>
<keyword evidence="8" id="KW-0664">Pyridoxine biosynthesis</keyword>
<evidence type="ECO:0000256" key="8">
    <source>
        <dbReference type="ARBA" id="ARBA00023096"/>
    </source>
</evidence>
<dbReference type="OrthoDB" id="9780392at2"/>
<comment type="subunit">
    <text evidence="4">Homodimer.</text>
</comment>
<proteinExistence type="inferred from homology"/>
<dbReference type="GO" id="GO:0008615">
    <property type="term" value="P:pyridoxine biosynthetic process"/>
    <property type="evidence" value="ECO:0007669"/>
    <property type="project" value="UniProtKB-UniRule"/>
</dbReference>
<dbReference type="NCBIfam" id="NF004231">
    <property type="entry name" value="PRK05679.1"/>
    <property type="match status" value="1"/>
</dbReference>
<dbReference type="InterPro" id="IPR011576">
    <property type="entry name" value="Pyridox_Oxase_N"/>
</dbReference>